<sequence>MGVLYKGSCGDADVLIKAAASEANCQLLWEEANLYHTLVSSSNPDQPYTLLVVPYYGLFSRNHYYLLVVGHVGEPIVGWADLSHNERQASPHVSSLLLHCAHYTFSRMLLLSKLQSLHRLGISLGSIQPESVVRISPGDVHFLLSSKAMGNVFCSCSSNVNKAISK</sequence>
<keyword evidence="2" id="KW-1185">Reference proteome</keyword>
<gene>
    <name evidence="1" type="ORF">SISSUDRAFT_925025</name>
</gene>
<dbReference type="Proteomes" id="UP000076798">
    <property type="component" value="Unassembled WGS sequence"/>
</dbReference>
<proteinExistence type="predicted"/>
<evidence type="ECO:0000313" key="2">
    <source>
        <dbReference type="Proteomes" id="UP000076798"/>
    </source>
</evidence>
<organism evidence="1 2">
    <name type="scientific">Sistotremastrum suecicum HHB10207 ss-3</name>
    <dbReference type="NCBI Taxonomy" id="1314776"/>
    <lineage>
        <taxon>Eukaryota</taxon>
        <taxon>Fungi</taxon>
        <taxon>Dikarya</taxon>
        <taxon>Basidiomycota</taxon>
        <taxon>Agaricomycotina</taxon>
        <taxon>Agaricomycetes</taxon>
        <taxon>Sistotremastrales</taxon>
        <taxon>Sistotremastraceae</taxon>
        <taxon>Sistotremastrum</taxon>
    </lineage>
</organism>
<protein>
    <submittedName>
        <fullName evidence="1">Uncharacterized protein</fullName>
    </submittedName>
</protein>
<name>A0A165WDQ9_9AGAM</name>
<reference evidence="1 2" key="1">
    <citation type="journal article" date="2016" name="Mol. Biol. Evol.">
        <title>Comparative Genomics of Early-Diverging Mushroom-Forming Fungi Provides Insights into the Origins of Lignocellulose Decay Capabilities.</title>
        <authorList>
            <person name="Nagy L.G."/>
            <person name="Riley R."/>
            <person name="Tritt A."/>
            <person name="Adam C."/>
            <person name="Daum C."/>
            <person name="Floudas D."/>
            <person name="Sun H."/>
            <person name="Yadav J.S."/>
            <person name="Pangilinan J."/>
            <person name="Larsson K.H."/>
            <person name="Matsuura K."/>
            <person name="Barry K."/>
            <person name="Labutti K."/>
            <person name="Kuo R."/>
            <person name="Ohm R.A."/>
            <person name="Bhattacharya S.S."/>
            <person name="Shirouzu T."/>
            <person name="Yoshinaga Y."/>
            <person name="Martin F.M."/>
            <person name="Grigoriev I.V."/>
            <person name="Hibbett D.S."/>
        </authorList>
    </citation>
    <scope>NUCLEOTIDE SEQUENCE [LARGE SCALE GENOMIC DNA]</scope>
    <source>
        <strain evidence="1 2">HHB10207 ss-3</strain>
    </source>
</reference>
<dbReference type="EMBL" id="KV428967">
    <property type="protein sequence ID" value="KZT31027.1"/>
    <property type="molecule type" value="Genomic_DNA"/>
</dbReference>
<dbReference type="AlphaFoldDB" id="A0A165WDQ9"/>
<evidence type="ECO:0000313" key="1">
    <source>
        <dbReference type="EMBL" id="KZT31027.1"/>
    </source>
</evidence>
<accession>A0A165WDQ9</accession>